<gene>
    <name evidence="2" type="ORF">Mgra_00004013</name>
</gene>
<dbReference type="Proteomes" id="UP000605970">
    <property type="component" value="Unassembled WGS sequence"/>
</dbReference>
<protein>
    <recommendedName>
        <fullName evidence="4">Candidate secreted effector</fullName>
    </recommendedName>
</protein>
<dbReference type="AlphaFoldDB" id="A0A8S9ZTU8"/>
<proteinExistence type="predicted"/>
<sequence>MNKLFLVLFVILIIVTLSIQYSMAEDSDIHMRQKRQWWGGGWRRPYWGGGWGGGWRRPYWGGGWGGGWRRPYWGGWGW</sequence>
<keyword evidence="3" id="KW-1185">Reference proteome</keyword>
<feature type="non-terminal residue" evidence="2">
    <location>
        <position position="1"/>
    </location>
</feature>
<evidence type="ECO:0000256" key="1">
    <source>
        <dbReference type="SAM" id="SignalP"/>
    </source>
</evidence>
<evidence type="ECO:0000313" key="2">
    <source>
        <dbReference type="EMBL" id="KAF7636616.1"/>
    </source>
</evidence>
<dbReference type="EMBL" id="JABEBT010000028">
    <property type="protein sequence ID" value="KAF7636616.1"/>
    <property type="molecule type" value="Genomic_DNA"/>
</dbReference>
<keyword evidence="1" id="KW-0732">Signal</keyword>
<reference evidence="2" key="1">
    <citation type="journal article" date="2020" name="Ecol. Evol.">
        <title>Genome structure and content of the rice root-knot nematode (Meloidogyne graminicola).</title>
        <authorList>
            <person name="Phan N.T."/>
            <person name="Danchin E.G.J."/>
            <person name="Klopp C."/>
            <person name="Perfus-Barbeoch L."/>
            <person name="Kozlowski D.K."/>
            <person name="Koutsovoulos G.D."/>
            <person name="Lopez-Roques C."/>
            <person name="Bouchez O."/>
            <person name="Zahm M."/>
            <person name="Besnard G."/>
            <person name="Bellafiore S."/>
        </authorList>
    </citation>
    <scope>NUCLEOTIDE SEQUENCE</scope>
    <source>
        <strain evidence="2">VN-18</strain>
    </source>
</reference>
<comment type="caution">
    <text evidence="2">The sequence shown here is derived from an EMBL/GenBank/DDBJ whole genome shotgun (WGS) entry which is preliminary data.</text>
</comment>
<organism evidence="2 3">
    <name type="scientific">Meloidogyne graminicola</name>
    <dbReference type="NCBI Taxonomy" id="189291"/>
    <lineage>
        <taxon>Eukaryota</taxon>
        <taxon>Metazoa</taxon>
        <taxon>Ecdysozoa</taxon>
        <taxon>Nematoda</taxon>
        <taxon>Chromadorea</taxon>
        <taxon>Rhabditida</taxon>
        <taxon>Tylenchina</taxon>
        <taxon>Tylenchomorpha</taxon>
        <taxon>Tylenchoidea</taxon>
        <taxon>Meloidogynidae</taxon>
        <taxon>Meloidogyninae</taxon>
        <taxon>Meloidogyne</taxon>
    </lineage>
</organism>
<name>A0A8S9ZTU8_9BILA</name>
<evidence type="ECO:0000313" key="3">
    <source>
        <dbReference type="Proteomes" id="UP000605970"/>
    </source>
</evidence>
<feature type="signal peptide" evidence="1">
    <location>
        <begin position="1"/>
        <end position="24"/>
    </location>
</feature>
<accession>A0A8S9ZTU8</accession>
<feature type="chain" id="PRO_5035780282" description="Candidate secreted effector" evidence="1">
    <location>
        <begin position="25"/>
        <end position="78"/>
    </location>
</feature>
<evidence type="ECO:0008006" key="4">
    <source>
        <dbReference type="Google" id="ProtNLM"/>
    </source>
</evidence>